<evidence type="ECO:0000313" key="2">
    <source>
        <dbReference type="EMBL" id="THG93765.1"/>
    </source>
</evidence>
<reference evidence="2 3" key="1">
    <citation type="submission" date="2019-02" db="EMBL/GenBank/DDBJ databases">
        <title>Genome sequencing of the rare red list fungi Phlebia centrifuga.</title>
        <authorList>
            <person name="Buettner E."/>
            <person name="Kellner H."/>
        </authorList>
    </citation>
    <scope>NUCLEOTIDE SEQUENCE [LARGE SCALE GENOMIC DNA]</scope>
    <source>
        <strain evidence="2 3">DSM 108282</strain>
    </source>
</reference>
<feature type="region of interest" description="Disordered" evidence="1">
    <location>
        <begin position="189"/>
        <end position="246"/>
    </location>
</feature>
<feature type="compositionally biased region" description="Low complexity" evidence="1">
    <location>
        <begin position="280"/>
        <end position="293"/>
    </location>
</feature>
<feature type="compositionally biased region" description="Low complexity" evidence="1">
    <location>
        <begin position="107"/>
        <end position="120"/>
    </location>
</feature>
<evidence type="ECO:0000256" key="1">
    <source>
        <dbReference type="SAM" id="MobiDB-lite"/>
    </source>
</evidence>
<organism evidence="2 3">
    <name type="scientific">Hermanssonia centrifuga</name>
    <dbReference type="NCBI Taxonomy" id="98765"/>
    <lineage>
        <taxon>Eukaryota</taxon>
        <taxon>Fungi</taxon>
        <taxon>Dikarya</taxon>
        <taxon>Basidiomycota</taxon>
        <taxon>Agaricomycotina</taxon>
        <taxon>Agaricomycetes</taxon>
        <taxon>Polyporales</taxon>
        <taxon>Meruliaceae</taxon>
        <taxon>Hermanssonia</taxon>
    </lineage>
</organism>
<evidence type="ECO:0000313" key="3">
    <source>
        <dbReference type="Proteomes" id="UP000309038"/>
    </source>
</evidence>
<dbReference type="EMBL" id="SGPJ01000575">
    <property type="protein sequence ID" value="THG93765.1"/>
    <property type="molecule type" value="Genomic_DNA"/>
</dbReference>
<feature type="compositionally biased region" description="Polar residues" evidence="1">
    <location>
        <begin position="318"/>
        <end position="337"/>
    </location>
</feature>
<sequence>MSDVAASGRGRGRGRGQAKAKANAEVAAPRMSTRVQNATAHPGLIDVSPPATPKGSGAGKVRANNAKAQKARQVGTMSLEEKLKLLEEVTAALNKEQNPGCRYLPISNNGSGTGPSSNGSAALRRPSVPPSTPEGGSDHDVEMDNGMDDPIETTPTETYNSDTNAPPAVNLKRCGAMAMVVQVEDIDSDVPEQLLEEPKPEVAPTASASVSAKGKGRKRTQDEDADDEMEGSASVPPVPSPTVPAAKKVKSNIPQGLIVDWAAKVKAAAPGPQSPTPSITMMSQSRSSTPSVVSTPSFVTCTTMASSAASHAARKAQRQTSQMSVGVTEGNHASTTAPKLDSDAKHGEKGKKVNQTDLPLPTDVADALEVWQQKVVPTYIAFIGSLENPWDPNSTRREIKELQRAWSTVFPRSTEVIEDGCVIHKVAMQRSYEYRNNISKAAVVAVSKFWATAGIDSEDGRIKYILENLHPNFKCMMSDPENLYGMFESEIILQTFAVHLSAAAGSLFRACATEGERKVAERKHACLTCFSRTTWGDTTTEYMRSTRNITKGMWRSITSKAQVYAKVTKGYVEEPNDTGRTSEQDARALLVRPRYGDDGDDDDDEDADDEDGGIGEDDEESMD</sequence>
<dbReference type="AlphaFoldDB" id="A0A4S4K7H1"/>
<feature type="compositionally biased region" description="Acidic residues" evidence="1">
    <location>
        <begin position="598"/>
        <end position="623"/>
    </location>
</feature>
<dbReference type="Proteomes" id="UP000309038">
    <property type="component" value="Unassembled WGS sequence"/>
</dbReference>
<accession>A0A4S4K7H1</accession>
<feature type="region of interest" description="Disordered" evidence="1">
    <location>
        <begin position="310"/>
        <end position="358"/>
    </location>
</feature>
<feature type="region of interest" description="Disordered" evidence="1">
    <location>
        <begin position="573"/>
        <end position="623"/>
    </location>
</feature>
<feature type="compositionally biased region" description="Basic and acidic residues" evidence="1">
    <location>
        <begin position="340"/>
        <end position="351"/>
    </location>
</feature>
<keyword evidence="3" id="KW-1185">Reference proteome</keyword>
<proteinExistence type="predicted"/>
<feature type="compositionally biased region" description="Polar residues" evidence="1">
    <location>
        <begin position="153"/>
        <end position="164"/>
    </location>
</feature>
<protein>
    <submittedName>
        <fullName evidence="2">Uncharacterized protein</fullName>
    </submittedName>
</protein>
<feature type="region of interest" description="Disordered" evidence="1">
    <location>
        <begin position="95"/>
        <end position="169"/>
    </location>
</feature>
<feature type="region of interest" description="Disordered" evidence="1">
    <location>
        <begin position="268"/>
        <end position="293"/>
    </location>
</feature>
<gene>
    <name evidence="2" type="ORF">EW026_g7564</name>
</gene>
<comment type="caution">
    <text evidence="2">The sequence shown here is derived from an EMBL/GenBank/DDBJ whole genome shotgun (WGS) entry which is preliminary data.</text>
</comment>
<feature type="compositionally biased region" description="Low complexity" evidence="1">
    <location>
        <begin position="19"/>
        <end position="28"/>
    </location>
</feature>
<name>A0A4S4K7H1_9APHY</name>
<feature type="region of interest" description="Disordered" evidence="1">
    <location>
        <begin position="1"/>
        <end position="74"/>
    </location>
</feature>